<dbReference type="PANTHER" id="PTHR22699:SF1">
    <property type="entry name" value="THIOREDOXIN DOMAIN-CONTAINING PROTEIN 16"/>
    <property type="match status" value="1"/>
</dbReference>
<proteinExistence type="predicted"/>
<organism evidence="2 3">
    <name type="scientific">Clarias magur</name>
    <name type="common">Asian catfish</name>
    <name type="synonym">Macropteronotus magur</name>
    <dbReference type="NCBI Taxonomy" id="1594786"/>
    <lineage>
        <taxon>Eukaryota</taxon>
        <taxon>Metazoa</taxon>
        <taxon>Chordata</taxon>
        <taxon>Craniata</taxon>
        <taxon>Vertebrata</taxon>
        <taxon>Euteleostomi</taxon>
        <taxon>Actinopterygii</taxon>
        <taxon>Neopterygii</taxon>
        <taxon>Teleostei</taxon>
        <taxon>Ostariophysi</taxon>
        <taxon>Siluriformes</taxon>
        <taxon>Clariidae</taxon>
        <taxon>Clarias</taxon>
    </lineage>
</organism>
<sequence length="52" mass="5804">IVDASSVQARLWFLHCTGASHPSHPCPHTLMRKPLSTINIHTFLQLMEAPVL</sequence>
<dbReference type="EMBL" id="QNUK01000106">
    <property type="protein sequence ID" value="KAF5901721.1"/>
    <property type="molecule type" value="Genomic_DNA"/>
</dbReference>
<feature type="non-terminal residue" evidence="2">
    <location>
        <position position="52"/>
    </location>
</feature>
<evidence type="ECO:0000259" key="1">
    <source>
        <dbReference type="Pfam" id="PF24509"/>
    </source>
</evidence>
<accession>A0A8J4TP32</accession>
<dbReference type="InterPro" id="IPR040090">
    <property type="entry name" value="TXNDC16"/>
</dbReference>
<dbReference type="OrthoDB" id="427280at2759"/>
<dbReference type="PANTHER" id="PTHR22699">
    <property type="entry name" value="THIOREDOXIN DOMAIN-CONTAINING PROTEIN 16"/>
    <property type="match status" value="1"/>
</dbReference>
<protein>
    <submittedName>
        <fullName evidence="2">Thioredoxin domain-containing protein 16 isoform X1</fullName>
    </submittedName>
</protein>
<dbReference type="Proteomes" id="UP000727407">
    <property type="component" value="Unassembled WGS sequence"/>
</dbReference>
<feature type="non-terminal residue" evidence="2">
    <location>
        <position position="1"/>
    </location>
</feature>
<evidence type="ECO:0000313" key="2">
    <source>
        <dbReference type="EMBL" id="KAF5901721.1"/>
    </source>
</evidence>
<feature type="domain" description="TXNDC16 second thioredoxin-like" evidence="1">
    <location>
        <begin position="6"/>
        <end position="50"/>
    </location>
</feature>
<gene>
    <name evidence="2" type="primary">txndc16</name>
    <name evidence="2" type="ORF">DAT39_008561</name>
</gene>
<evidence type="ECO:0000313" key="3">
    <source>
        <dbReference type="Proteomes" id="UP000727407"/>
    </source>
</evidence>
<name>A0A8J4TP32_CLAMG</name>
<dbReference type="Pfam" id="PF24509">
    <property type="entry name" value="TXNDC16_2nd"/>
    <property type="match status" value="1"/>
</dbReference>
<dbReference type="AlphaFoldDB" id="A0A8J4TP32"/>
<reference evidence="2" key="1">
    <citation type="submission" date="2020-07" db="EMBL/GenBank/DDBJ databases">
        <title>Clarias magur genome sequencing, assembly and annotation.</title>
        <authorList>
            <person name="Kushwaha B."/>
            <person name="Kumar R."/>
            <person name="Das P."/>
            <person name="Joshi C.G."/>
            <person name="Kumar D."/>
            <person name="Nagpure N.S."/>
            <person name="Pandey M."/>
            <person name="Agarwal S."/>
            <person name="Srivastava S."/>
            <person name="Singh M."/>
            <person name="Sahoo L."/>
            <person name="Jayasankar P."/>
            <person name="Meher P.K."/>
            <person name="Koringa P.G."/>
            <person name="Iquebal M.A."/>
            <person name="Das S.P."/>
            <person name="Bit A."/>
            <person name="Patnaik S."/>
            <person name="Patel N."/>
            <person name="Shah T.M."/>
            <person name="Hinsu A."/>
            <person name="Jena J.K."/>
        </authorList>
    </citation>
    <scope>NUCLEOTIDE SEQUENCE</scope>
    <source>
        <strain evidence="2">CIFAMagur01</strain>
        <tissue evidence="2">Testis</tissue>
    </source>
</reference>
<dbReference type="InterPro" id="IPR057642">
    <property type="entry name" value="TXNDC16_2nd"/>
</dbReference>
<comment type="caution">
    <text evidence="2">The sequence shown here is derived from an EMBL/GenBank/DDBJ whole genome shotgun (WGS) entry which is preliminary data.</text>
</comment>
<keyword evidence="3" id="KW-1185">Reference proteome</keyword>